<protein>
    <submittedName>
        <fullName evidence="3">ClpP/crotonase-like domain-containing protein</fullName>
    </submittedName>
</protein>
<evidence type="ECO:0000313" key="3">
    <source>
        <dbReference type="EMBL" id="KAF2482854.1"/>
    </source>
</evidence>
<dbReference type="SUPFAM" id="SSF52096">
    <property type="entry name" value="ClpP/crotonase"/>
    <property type="match status" value="1"/>
</dbReference>
<dbReference type="Proteomes" id="UP000799767">
    <property type="component" value="Unassembled WGS sequence"/>
</dbReference>
<accession>A0A6A6PT44</accession>
<dbReference type="PANTHER" id="PTHR43802:SF1">
    <property type="entry name" value="IP11341P-RELATED"/>
    <property type="match status" value="1"/>
</dbReference>
<dbReference type="RefSeq" id="XP_033589424.1">
    <property type="nucleotide sequence ID" value="XM_033737305.1"/>
</dbReference>
<dbReference type="InterPro" id="IPR029045">
    <property type="entry name" value="ClpP/crotonase-like_dom_sf"/>
</dbReference>
<dbReference type="InterPro" id="IPR001753">
    <property type="entry name" value="Enoyl-CoA_hydra/iso"/>
</dbReference>
<evidence type="ECO:0000313" key="4">
    <source>
        <dbReference type="Proteomes" id="UP000799767"/>
    </source>
</evidence>
<evidence type="ECO:0000256" key="2">
    <source>
        <dbReference type="ARBA" id="ARBA00023026"/>
    </source>
</evidence>
<dbReference type="EMBL" id="MU001636">
    <property type="protein sequence ID" value="KAF2482854.1"/>
    <property type="molecule type" value="Genomic_DNA"/>
</dbReference>
<keyword evidence="2" id="KW-0843">Virulence</keyword>
<dbReference type="Gene3D" id="3.90.226.10">
    <property type="entry name" value="2-enoyl-CoA Hydratase, Chain A, domain 1"/>
    <property type="match status" value="1"/>
</dbReference>
<dbReference type="AlphaFoldDB" id="A0A6A6PT44"/>
<comment type="similarity">
    <text evidence="1">Belongs to the enoyl-CoA hydratase/isomerase family.</text>
</comment>
<sequence>MANQDSIWAAAHDTSHDHEVLLSRERSPGVWVVTLHDPETHNTLTPTMMGAIARELDRLNSLESDEIKVIILNATGKSFCAGIDINAIRDNPGFAAYWVRAVDPYYAVQQSRVPIIGCVQGAALTGGFEIAMSCDIVLASKEAVFRDNHAMCKLRPPLATRQH</sequence>
<name>A0A6A6PT44_9PEZI</name>
<dbReference type="PANTHER" id="PTHR43802">
    <property type="entry name" value="ENOYL-COA HYDRATASE"/>
    <property type="match status" value="1"/>
</dbReference>
<dbReference type="GeneID" id="54478307"/>
<dbReference type="OrthoDB" id="448450at2759"/>
<evidence type="ECO:0000256" key="1">
    <source>
        <dbReference type="ARBA" id="ARBA00005254"/>
    </source>
</evidence>
<dbReference type="Pfam" id="PF00378">
    <property type="entry name" value="ECH_1"/>
    <property type="match status" value="1"/>
</dbReference>
<reference evidence="3" key="1">
    <citation type="journal article" date="2020" name="Stud. Mycol.">
        <title>101 Dothideomycetes genomes: a test case for predicting lifestyles and emergence of pathogens.</title>
        <authorList>
            <person name="Haridas S."/>
            <person name="Albert R."/>
            <person name="Binder M."/>
            <person name="Bloem J."/>
            <person name="Labutti K."/>
            <person name="Salamov A."/>
            <person name="Andreopoulos B."/>
            <person name="Baker S."/>
            <person name="Barry K."/>
            <person name="Bills G."/>
            <person name="Bluhm B."/>
            <person name="Cannon C."/>
            <person name="Castanera R."/>
            <person name="Culley D."/>
            <person name="Daum C."/>
            <person name="Ezra D."/>
            <person name="Gonzalez J."/>
            <person name="Henrissat B."/>
            <person name="Kuo A."/>
            <person name="Liang C."/>
            <person name="Lipzen A."/>
            <person name="Lutzoni F."/>
            <person name="Magnuson J."/>
            <person name="Mondo S."/>
            <person name="Nolan M."/>
            <person name="Ohm R."/>
            <person name="Pangilinan J."/>
            <person name="Park H.-J."/>
            <person name="Ramirez L."/>
            <person name="Alfaro M."/>
            <person name="Sun H."/>
            <person name="Tritt A."/>
            <person name="Yoshinaga Y."/>
            <person name="Zwiers L.-H."/>
            <person name="Turgeon B."/>
            <person name="Goodwin S."/>
            <person name="Spatafora J."/>
            <person name="Crous P."/>
            <person name="Grigoriev I."/>
        </authorList>
    </citation>
    <scope>NUCLEOTIDE SEQUENCE</scope>
    <source>
        <strain evidence="3">CBS 113389</strain>
    </source>
</reference>
<keyword evidence="4" id="KW-1185">Reference proteome</keyword>
<proteinExistence type="inferred from homology"/>
<organism evidence="3 4">
    <name type="scientific">Neohortaea acidophila</name>
    <dbReference type="NCBI Taxonomy" id="245834"/>
    <lineage>
        <taxon>Eukaryota</taxon>
        <taxon>Fungi</taxon>
        <taxon>Dikarya</taxon>
        <taxon>Ascomycota</taxon>
        <taxon>Pezizomycotina</taxon>
        <taxon>Dothideomycetes</taxon>
        <taxon>Dothideomycetidae</taxon>
        <taxon>Mycosphaerellales</taxon>
        <taxon>Teratosphaeriaceae</taxon>
        <taxon>Neohortaea</taxon>
    </lineage>
</organism>
<gene>
    <name evidence="3" type="ORF">BDY17DRAFT_325104</name>
</gene>
<dbReference type="CDD" id="cd06558">
    <property type="entry name" value="crotonase-like"/>
    <property type="match status" value="1"/>
</dbReference>